<dbReference type="VEuPathDB" id="MicrosporidiaDB:VCUG_01511"/>
<evidence type="ECO:0000313" key="2">
    <source>
        <dbReference type="Proteomes" id="UP000011081"/>
    </source>
</evidence>
<reference evidence="2" key="1">
    <citation type="submission" date="2011-03" db="EMBL/GenBank/DDBJ databases">
        <title>The genome sequence of Vavraia culicis strain floridensis.</title>
        <authorList>
            <consortium name="The Broad Institute Genome Sequencing Platform"/>
            <person name="Cuomo C."/>
            <person name="Becnel J."/>
            <person name="Sanscrainte N."/>
            <person name="Young S.K."/>
            <person name="Zeng Q."/>
            <person name="Gargeya S."/>
            <person name="Fitzgerald M."/>
            <person name="Haas B."/>
            <person name="Abouelleil A."/>
            <person name="Alvarado L."/>
            <person name="Arachchi H.M."/>
            <person name="Berlin A."/>
            <person name="Chapman S.B."/>
            <person name="Gearin G."/>
            <person name="Goldberg J."/>
            <person name="Griggs A."/>
            <person name="Gujja S."/>
            <person name="Hansen M."/>
            <person name="Heiman D."/>
            <person name="Howarth C."/>
            <person name="Larimer J."/>
            <person name="Lui A."/>
            <person name="MacDonald P.J.P."/>
            <person name="McCowen C."/>
            <person name="Montmayeur A."/>
            <person name="Murphy C."/>
            <person name="Neiman D."/>
            <person name="Pearson M."/>
            <person name="Priest M."/>
            <person name="Roberts A."/>
            <person name="Saif S."/>
            <person name="Shea T."/>
            <person name="Sisk P."/>
            <person name="Stolte C."/>
            <person name="Sykes S."/>
            <person name="Wortman J."/>
            <person name="Nusbaum C."/>
            <person name="Birren B."/>
        </authorList>
    </citation>
    <scope>NUCLEOTIDE SEQUENCE [LARGE SCALE GENOMIC DNA]</scope>
    <source>
        <strain evidence="2">floridensis</strain>
    </source>
</reference>
<dbReference type="InParanoid" id="L2GV66"/>
<dbReference type="AlphaFoldDB" id="L2GV66"/>
<dbReference type="HOGENOM" id="CLU_1696838_0_0_1"/>
<organism evidence="1 2">
    <name type="scientific">Vavraia culicis (isolate floridensis)</name>
    <name type="common">Microsporidian parasite</name>
    <dbReference type="NCBI Taxonomy" id="948595"/>
    <lineage>
        <taxon>Eukaryota</taxon>
        <taxon>Fungi</taxon>
        <taxon>Fungi incertae sedis</taxon>
        <taxon>Microsporidia</taxon>
        <taxon>Pleistophoridae</taxon>
        <taxon>Vavraia</taxon>
    </lineage>
</organism>
<name>L2GV66_VAVCU</name>
<evidence type="ECO:0000313" key="1">
    <source>
        <dbReference type="EMBL" id="ELA46980.1"/>
    </source>
</evidence>
<accession>L2GV66</accession>
<proteinExistence type="predicted"/>
<sequence>MQLPCRVLQNHQSAIFCDSILSHDQNTIALHVTYHKQLIPDELSTQRTINATLSRIYAHHITFVPRFAQQLFRAPHLFRYFYANNIKMIASALRTPLFVHTPAAMEQRSARSALHKYHAHVCAYYLIFCSDPLMQNREQQCFFRNIKNKAHLERF</sequence>
<dbReference type="RefSeq" id="XP_008074529.1">
    <property type="nucleotide sequence ID" value="XM_008076338.1"/>
</dbReference>
<protein>
    <submittedName>
        <fullName evidence="1">Uncharacterized protein</fullName>
    </submittedName>
</protein>
<dbReference type="EMBL" id="GL877427">
    <property type="protein sequence ID" value="ELA46980.1"/>
    <property type="molecule type" value="Genomic_DNA"/>
</dbReference>
<gene>
    <name evidence="1" type="ORF">VCUG_01511</name>
</gene>
<dbReference type="GeneID" id="19879387"/>
<dbReference type="Proteomes" id="UP000011081">
    <property type="component" value="Unassembled WGS sequence"/>
</dbReference>
<keyword evidence="2" id="KW-1185">Reference proteome</keyword>